<comment type="similarity">
    <text evidence="1">Belongs to the cytochrome b5 family. MAPR subfamily.</text>
</comment>
<dbReference type="SUPFAM" id="SSF55856">
    <property type="entry name" value="Cytochrome b5-like heme/steroid binding domain"/>
    <property type="match status" value="1"/>
</dbReference>
<dbReference type="STRING" id="1160509.A0A3N4IM21"/>
<dbReference type="FunFam" id="3.10.120.10:FF:000003">
    <property type="entry name" value="membrane-associated progesterone receptor component 1"/>
    <property type="match status" value="1"/>
</dbReference>
<keyword evidence="5" id="KW-1185">Reference proteome</keyword>
<gene>
    <name evidence="4" type="ORF">BJ508DRAFT_220414</name>
</gene>
<evidence type="ECO:0000256" key="1">
    <source>
        <dbReference type="ARBA" id="ARBA00038357"/>
    </source>
</evidence>
<dbReference type="Pfam" id="PF00173">
    <property type="entry name" value="Cyt-b5"/>
    <property type="match status" value="1"/>
</dbReference>
<evidence type="ECO:0000313" key="5">
    <source>
        <dbReference type="Proteomes" id="UP000275078"/>
    </source>
</evidence>
<reference evidence="4 5" key="1">
    <citation type="journal article" date="2018" name="Nat. Ecol. Evol.">
        <title>Pezizomycetes genomes reveal the molecular basis of ectomycorrhizal truffle lifestyle.</title>
        <authorList>
            <person name="Murat C."/>
            <person name="Payen T."/>
            <person name="Noel B."/>
            <person name="Kuo A."/>
            <person name="Morin E."/>
            <person name="Chen J."/>
            <person name="Kohler A."/>
            <person name="Krizsan K."/>
            <person name="Balestrini R."/>
            <person name="Da Silva C."/>
            <person name="Montanini B."/>
            <person name="Hainaut M."/>
            <person name="Levati E."/>
            <person name="Barry K.W."/>
            <person name="Belfiori B."/>
            <person name="Cichocki N."/>
            <person name="Clum A."/>
            <person name="Dockter R.B."/>
            <person name="Fauchery L."/>
            <person name="Guy J."/>
            <person name="Iotti M."/>
            <person name="Le Tacon F."/>
            <person name="Lindquist E.A."/>
            <person name="Lipzen A."/>
            <person name="Malagnac F."/>
            <person name="Mello A."/>
            <person name="Molinier V."/>
            <person name="Miyauchi S."/>
            <person name="Poulain J."/>
            <person name="Riccioni C."/>
            <person name="Rubini A."/>
            <person name="Sitrit Y."/>
            <person name="Splivallo R."/>
            <person name="Traeger S."/>
            <person name="Wang M."/>
            <person name="Zifcakova L."/>
            <person name="Wipf D."/>
            <person name="Zambonelli A."/>
            <person name="Paolocci F."/>
            <person name="Nowrousian M."/>
            <person name="Ottonello S."/>
            <person name="Baldrian P."/>
            <person name="Spatafora J.W."/>
            <person name="Henrissat B."/>
            <person name="Nagy L.G."/>
            <person name="Aury J.M."/>
            <person name="Wincker P."/>
            <person name="Grigoriev I.V."/>
            <person name="Bonfante P."/>
            <person name="Martin F.M."/>
        </authorList>
    </citation>
    <scope>NUCLEOTIDE SEQUENCE [LARGE SCALE GENOMIC DNA]</scope>
    <source>
        <strain evidence="4 5">RN42</strain>
    </source>
</reference>
<dbReference type="PANTHER" id="PTHR10281">
    <property type="entry name" value="MEMBRANE-ASSOCIATED PROGESTERONE RECEPTOR COMPONENT-RELATED"/>
    <property type="match status" value="1"/>
</dbReference>
<dbReference type="InterPro" id="IPR036400">
    <property type="entry name" value="Cyt_B5-like_heme/steroid_sf"/>
</dbReference>
<protein>
    <submittedName>
        <fullName evidence="4">Cytochrome b5-like Heme/Steroid binding domain-containing protein</fullName>
    </submittedName>
</protein>
<evidence type="ECO:0000256" key="2">
    <source>
        <dbReference type="SAM" id="MobiDB-lite"/>
    </source>
</evidence>
<dbReference type="InterPro" id="IPR001199">
    <property type="entry name" value="Cyt_B5-like_heme/steroid-bd"/>
</dbReference>
<dbReference type="GO" id="GO:0005783">
    <property type="term" value="C:endoplasmic reticulum"/>
    <property type="evidence" value="ECO:0007669"/>
    <property type="project" value="TreeGrafter"/>
</dbReference>
<dbReference type="EMBL" id="ML119647">
    <property type="protein sequence ID" value="RPA87172.1"/>
    <property type="molecule type" value="Genomic_DNA"/>
</dbReference>
<dbReference type="InterPro" id="IPR050577">
    <property type="entry name" value="MAPR/NEUFC/NENF-like"/>
</dbReference>
<organism evidence="4 5">
    <name type="scientific">Ascobolus immersus RN42</name>
    <dbReference type="NCBI Taxonomy" id="1160509"/>
    <lineage>
        <taxon>Eukaryota</taxon>
        <taxon>Fungi</taxon>
        <taxon>Dikarya</taxon>
        <taxon>Ascomycota</taxon>
        <taxon>Pezizomycotina</taxon>
        <taxon>Pezizomycetes</taxon>
        <taxon>Pezizales</taxon>
        <taxon>Ascobolaceae</taxon>
        <taxon>Ascobolus</taxon>
    </lineage>
</organism>
<sequence length="118" mass="13053">MSGKFEPKTEVHLNPPKDDPITVEELAKYDGSNPDLPIYVAMKGIVFDVSTNRAAYAPGKSYNVFAGKDASRGLAKSSVKPEDAVPEWEDLSDSEKGVLNDWVTFFTKRYNIVGKVVR</sequence>
<feature type="domain" description="Cytochrome b5 heme-binding" evidence="3">
    <location>
        <begin position="21"/>
        <end position="117"/>
    </location>
</feature>
<feature type="region of interest" description="Disordered" evidence="2">
    <location>
        <begin position="1"/>
        <end position="20"/>
    </location>
</feature>
<dbReference type="SMART" id="SM01117">
    <property type="entry name" value="Cyt-b5"/>
    <property type="match status" value="1"/>
</dbReference>
<name>A0A3N4IM21_ASCIM</name>
<evidence type="ECO:0000259" key="3">
    <source>
        <dbReference type="SMART" id="SM01117"/>
    </source>
</evidence>
<proteinExistence type="inferred from homology"/>
<accession>A0A3N4IM21</accession>
<dbReference type="PANTHER" id="PTHR10281:SF115">
    <property type="entry name" value="BINDING PROTEIN, PUTATIVE (AFU_ORTHOLOGUE AFUA_4G06240)-RELATED"/>
    <property type="match status" value="1"/>
</dbReference>
<dbReference type="Gene3D" id="3.10.120.10">
    <property type="entry name" value="Cytochrome b5-like heme/steroid binding domain"/>
    <property type="match status" value="1"/>
</dbReference>
<evidence type="ECO:0000313" key="4">
    <source>
        <dbReference type="EMBL" id="RPA87172.1"/>
    </source>
</evidence>
<dbReference type="GO" id="GO:0016020">
    <property type="term" value="C:membrane"/>
    <property type="evidence" value="ECO:0007669"/>
    <property type="project" value="TreeGrafter"/>
</dbReference>
<dbReference type="Proteomes" id="UP000275078">
    <property type="component" value="Unassembled WGS sequence"/>
</dbReference>
<dbReference type="GO" id="GO:0020037">
    <property type="term" value="F:heme binding"/>
    <property type="evidence" value="ECO:0007669"/>
    <property type="project" value="UniProtKB-ARBA"/>
</dbReference>
<dbReference type="AlphaFoldDB" id="A0A3N4IM21"/>
<dbReference type="OrthoDB" id="899at2759"/>